<accession>A0A1E1VZ66</accession>
<dbReference type="EMBL" id="GDQN01011031">
    <property type="protein sequence ID" value="JAT80023.1"/>
    <property type="molecule type" value="Transcribed_RNA"/>
</dbReference>
<feature type="compositionally biased region" description="Basic and acidic residues" evidence="1">
    <location>
        <begin position="141"/>
        <end position="156"/>
    </location>
</feature>
<evidence type="ECO:0000256" key="1">
    <source>
        <dbReference type="SAM" id="MobiDB-lite"/>
    </source>
</evidence>
<organism evidence="3">
    <name type="scientific">Pectinophora gossypiella</name>
    <name type="common">Cotton pink bollworm</name>
    <name type="synonym">Depressaria gossypiella</name>
    <dbReference type="NCBI Taxonomy" id="13191"/>
    <lineage>
        <taxon>Eukaryota</taxon>
        <taxon>Metazoa</taxon>
        <taxon>Ecdysozoa</taxon>
        <taxon>Arthropoda</taxon>
        <taxon>Hexapoda</taxon>
        <taxon>Insecta</taxon>
        <taxon>Pterygota</taxon>
        <taxon>Neoptera</taxon>
        <taxon>Endopterygota</taxon>
        <taxon>Lepidoptera</taxon>
        <taxon>Glossata</taxon>
        <taxon>Ditrysia</taxon>
        <taxon>Gelechioidea</taxon>
        <taxon>Gelechiidae</taxon>
        <taxon>Apatetrinae</taxon>
        <taxon>Pectinophora</taxon>
    </lineage>
</organism>
<dbReference type="AlphaFoldDB" id="A0A1E1VZ66"/>
<protein>
    <recommendedName>
        <fullName evidence="2">NOL9 N-terminal domain-containing protein</fullName>
    </recommendedName>
</protein>
<feature type="non-terminal residue" evidence="3">
    <location>
        <position position="1"/>
    </location>
</feature>
<feature type="non-terminal residue" evidence="3">
    <location>
        <position position="543"/>
    </location>
</feature>
<dbReference type="InterPro" id="IPR027417">
    <property type="entry name" value="P-loop_NTPase"/>
</dbReference>
<reference evidence="3" key="1">
    <citation type="submission" date="2015-09" db="EMBL/GenBank/DDBJ databases">
        <title>De novo assembly of Pectinophora gossypiella (Pink Bollworm) gut transcriptome.</title>
        <authorList>
            <person name="Tassone E.E."/>
        </authorList>
    </citation>
    <scope>NUCLEOTIDE SEQUENCE</scope>
</reference>
<dbReference type="Pfam" id="PF24419">
    <property type="entry name" value="Cupin_NOL9"/>
    <property type="match status" value="1"/>
</dbReference>
<sequence length="543" mass="60774">TDYKDVDASKVSNLSLEESVNESFLYDDVSNNQSCKESISEYSEDVESLSEDSFHGKMDNTSDSDKDTLDSSFIETSTDIDSDSEGDSEFDVDGVLAAKILEKLNTKESKKNRKRKLNEMEVKKKSKEPLGSTPKYNGPFRPEEDSSKNDDMKVGELSDGVNNIKLPKTKKFNGPYKPKDDESSEEDLAENFSLNDTLLDSDTTNQSSPFVSVIATDMQSESLADILGEYRHPTIRNLPSDKQNVVFADEYDLFQTDEKNVSVVDMQTEDEVGSLIPEVDNVPAVEEIDLDTTDFDASIQPNEDSTALYDTIQSDETSEKELTDLEDRKPINPVKVYYGKNNSCVFILQHPAQMYIHGKVKVRALGGSIEVQGYTLKDKPCEVYAPNYNYAHYLRTVENQNAYYGLFGKLTSVGMSVSEAEDIVTTLGEYDGVVCMQPLRSKKMDFVENNFSVTDLFSKPNKNIEHCLKKASQILGCSLYLTRPWKCFEENISWKQAIKYGSNKNSRGIVCGGKGTGKSTFLRYYVNRLVSTGPVLLVDLDPG</sequence>
<feature type="region of interest" description="Disordered" evidence="1">
    <location>
        <begin position="107"/>
        <end position="188"/>
    </location>
</feature>
<dbReference type="Gene3D" id="3.40.50.300">
    <property type="entry name" value="P-loop containing nucleotide triphosphate hydrolases"/>
    <property type="match status" value="1"/>
</dbReference>
<feature type="domain" description="NOL9 N-terminal" evidence="2">
    <location>
        <begin position="338"/>
        <end position="480"/>
    </location>
</feature>
<evidence type="ECO:0000313" key="3">
    <source>
        <dbReference type="EMBL" id="JAT80023.1"/>
    </source>
</evidence>
<dbReference type="InterPro" id="IPR057573">
    <property type="entry name" value="NOL9_N"/>
</dbReference>
<proteinExistence type="predicted"/>
<feature type="compositionally biased region" description="Acidic residues" evidence="1">
    <location>
        <begin position="78"/>
        <end position="88"/>
    </location>
</feature>
<name>A0A1E1VZ66_PECGO</name>
<dbReference type="OrthoDB" id="2405412at2759"/>
<feature type="compositionally biased region" description="Basic and acidic residues" evidence="1">
    <location>
        <begin position="52"/>
        <end position="69"/>
    </location>
</feature>
<evidence type="ECO:0000259" key="2">
    <source>
        <dbReference type="Pfam" id="PF24419"/>
    </source>
</evidence>
<gene>
    <name evidence="3" type="ORF">g.17864</name>
</gene>
<feature type="region of interest" description="Disordered" evidence="1">
    <location>
        <begin position="35"/>
        <end position="88"/>
    </location>
</feature>